<sequence length="41" mass="5101">MEPPKIKNKKKEEWIRKDLESKIPKMDKRILFVPNQKELFF</sequence>
<organism evidence="1 2">
    <name type="scientific">Flavobacterium xylosi</name>
    <dbReference type="NCBI Taxonomy" id="3230415"/>
    <lineage>
        <taxon>Bacteria</taxon>
        <taxon>Pseudomonadati</taxon>
        <taxon>Bacteroidota</taxon>
        <taxon>Flavobacteriia</taxon>
        <taxon>Flavobacteriales</taxon>
        <taxon>Flavobacteriaceae</taxon>
        <taxon>Flavobacterium</taxon>
    </lineage>
</organism>
<comment type="caution">
    <text evidence="1">The sequence shown here is derived from an EMBL/GenBank/DDBJ whole genome shotgun (WGS) entry which is preliminary data.</text>
</comment>
<dbReference type="EMBL" id="JBHZPZ010000001">
    <property type="protein sequence ID" value="MFE3866624.1"/>
    <property type="molecule type" value="Genomic_DNA"/>
</dbReference>
<reference evidence="1 2" key="1">
    <citation type="submission" date="2024-06" db="EMBL/GenBank/DDBJ databases">
        <title>Flavobacterium spp. isolated from glacier.</title>
        <authorList>
            <person name="Han D."/>
        </authorList>
    </citation>
    <scope>NUCLEOTIDE SEQUENCE [LARGE SCALE GENOMIC DNA]</scope>
    <source>
        <strain evidence="1 2">LS2P90</strain>
    </source>
</reference>
<evidence type="ECO:0000313" key="2">
    <source>
        <dbReference type="Proteomes" id="UP001600109"/>
    </source>
</evidence>
<keyword evidence="2" id="KW-1185">Reference proteome</keyword>
<evidence type="ECO:0000313" key="1">
    <source>
        <dbReference type="EMBL" id="MFE3866624.1"/>
    </source>
</evidence>
<protein>
    <submittedName>
        <fullName evidence="1">Uncharacterized protein</fullName>
    </submittedName>
</protein>
<accession>A0ABW6HT48</accession>
<gene>
    <name evidence="1" type="ORF">ACFX5E_00885</name>
</gene>
<dbReference type="RefSeq" id="WP_379853278.1">
    <property type="nucleotide sequence ID" value="NZ_JBHZPZ010000001.1"/>
</dbReference>
<dbReference type="Proteomes" id="UP001600109">
    <property type="component" value="Unassembled WGS sequence"/>
</dbReference>
<proteinExistence type="predicted"/>
<name>A0ABW6HT48_9FLAO</name>